<feature type="binding site" evidence="7">
    <location>
        <position position="85"/>
    </location>
    <ligand>
        <name>Mg(2+)</name>
        <dbReference type="ChEBI" id="CHEBI:18420"/>
        <label>1</label>
        <note>catalytic</note>
    </ligand>
</feature>
<dbReference type="PANTHER" id="PTHR20854:SF4">
    <property type="entry name" value="INOSITOL-1-MONOPHOSPHATASE-RELATED"/>
    <property type="match status" value="1"/>
</dbReference>
<feature type="binding site" evidence="7">
    <location>
        <position position="223"/>
    </location>
    <ligand>
        <name>Mg(2+)</name>
        <dbReference type="ChEBI" id="CHEBI:18420"/>
        <label>1</label>
        <note>catalytic</note>
    </ligand>
</feature>
<dbReference type="CDD" id="cd01639">
    <property type="entry name" value="IMPase"/>
    <property type="match status" value="1"/>
</dbReference>
<keyword evidence="5 8" id="KW-0378">Hydrolase</keyword>
<name>A0AAD5UG62_9FUNG</name>
<proteinExistence type="inferred from homology"/>
<dbReference type="GO" id="GO:0007165">
    <property type="term" value="P:signal transduction"/>
    <property type="evidence" value="ECO:0007669"/>
    <property type="project" value="TreeGrafter"/>
</dbReference>
<sequence length="280" mass="31320">MQSEIQTLLLFAIQLCLKSKEIISKNNKQIETKENVTDLVTLTDKAVEDYIITEIKKKYPHHLFIGEESLRQEFTDQPTWIIDPIDGTTNFVHSFPYFCVSIGLCINKEPIVGVVFNPLQNQLFYAGKNLGCYLSNDQFKDIGDGKKLFSTGDLPTSLSHTLVLTEYGASKQQDILQLKLDNIKRVIDTARGIRSVGSAAMSMALIAQGVADLYYEYGTHCWDICAGVVLVRESGGIVEGVNSEFGLMKRNLVCMRGGNGDYKVLKEFNSLMVHIDYPSD</sequence>
<dbReference type="PROSITE" id="PS00629">
    <property type="entry name" value="IMP_1"/>
    <property type="match status" value="1"/>
</dbReference>
<keyword evidence="4 7" id="KW-0479">Metal-binding</keyword>
<dbReference type="PRINTS" id="PR00377">
    <property type="entry name" value="IMPHPHTASES"/>
</dbReference>
<feature type="binding site" evidence="7">
    <location>
        <position position="83"/>
    </location>
    <ligand>
        <name>Mg(2+)</name>
        <dbReference type="ChEBI" id="CHEBI:18420"/>
        <label>1</label>
        <note>catalytic</note>
    </ligand>
</feature>
<evidence type="ECO:0000256" key="7">
    <source>
        <dbReference type="PIRSR" id="PIRSR600760-2"/>
    </source>
</evidence>
<dbReference type="GO" id="GO:0008934">
    <property type="term" value="F:inositol monophosphate 1-phosphatase activity"/>
    <property type="evidence" value="ECO:0007669"/>
    <property type="project" value="InterPro"/>
</dbReference>
<accession>A0AAD5UG62</accession>
<comment type="pathway">
    <text evidence="8">Polyol metabolism; myo-inositol biosynthesis; myo-inositol from D-glucose 6-phosphate: step 2/2.</text>
</comment>
<dbReference type="InterPro" id="IPR020583">
    <property type="entry name" value="Inositol_monoP_metal-BS"/>
</dbReference>
<organism evidence="9 10">
    <name type="scientific">Boothiomyces macroporosus</name>
    <dbReference type="NCBI Taxonomy" id="261099"/>
    <lineage>
        <taxon>Eukaryota</taxon>
        <taxon>Fungi</taxon>
        <taxon>Fungi incertae sedis</taxon>
        <taxon>Chytridiomycota</taxon>
        <taxon>Chytridiomycota incertae sedis</taxon>
        <taxon>Chytridiomycetes</taxon>
        <taxon>Rhizophydiales</taxon>
        <taxon>Terramycetaceae</taxon>
        <taxon>Boothiomyces</taxon>
    </lineage>
</organism>
<evidence type="ECO:0000256" key="4">
    <source>
        <dbReference type="ARBA" id="ARBA00022723"/>
    </source>
</evidence>
<dbReference type="SUPFAM" id="SSF56655">
    <property type="entry name" value="Carbohydrate phosphatase"/>
    <property type="match status" value="1"/>
</dbReference>
<comment type="catalytic activity">
    <reaction evidence="1 8">
        <text>a myo-inositol phosphate + H2O = myo-inositol + phosphate</text>
        <dbReference type="Rhea" id="RHEA:24056"/>
        <dbReference type="ChEBI" id="CHEBI:15377"/>
        <dbReference type="ChEBI" id="CHEBI:17268"/>
        <dbReference type="ChEBI" id="CHEBI:43474"/>
        <dbReference type="ChEBI" id="CHEBI:84139"/>
        <dbReference type="EC" id="3.1.3.25"/>
    </reaction>
</comment>
<dbReference type="InterPro" id="IPR000760">
    <property type="entry name" value="Inositol_monophosphatase-like"/>
</dbReference>
<dbReference type="Proteomes" id="UP001210925">
    <property type="component" value="Unassembled WGS sequence"/>
</dbReference>
<dbReference type="AlphaFoldDB" id="A0AAD5UG62"/>
<feature type="binding site" evidence="7">
    <location>
        <position position="67"/>
    </location>
    <ligand>
        <name>Mg(2+)</name>
        <dbReference type="ChEBI" id="CHEBI:18420"/>
        <label>1</label>
        <note>catalytic</note>
    </ligand>
</feature>
<keyword evidence="6 7" id="KW-0460">Magnesium</keyword>
<dbReference type="GO" id="GO:0046872">
    <property type="term" value="F:metal ion binding"/>
    <property type="evidence" value="ECO:0007669"/>
    <property type="project" value="UniProtKB-KW"/>
</dbReference>
<reference evidence="9" key="1">
    <citation type="submission" date="2020-05" db="EMBL/GenBank/DDBJ databases">
        <title>Phylogenomic resolution of chytrid fungi.</title>
        <authorList>
            <person name="Stajich J.E."/>
            <person name="Amses K."/>
            <person name="Simmons R."/>
            <person name="Seto K."/>
            <person name="Myers J."/>
            <person name="Bonds A."/>
            <person name="Quandt C.A."/>
            <person name="Barry K."/>
            <person name="Liu P."/>
            <person name="Grigoriev I."/>
            <person name="Longcore J.E."/>
            <person name="James T.Y."/>
        </authorList>
    </citation>
    <scope>NUCLEOTIDE SEQUENCE</scope>
    <source>
        <strain evidence="9">PLAUS21</strain>
    </source>
</reference>
<evidence type="ECO:0000256" key="6">
    <source>
        <dbReference type="ARBA" id="ARBA00022842"/>
    </source>
</evidence>
<gene>
    <name evidence="9" type="primary">IMPA2</name>
    <name evidence="9" type="ORF">HK103_007622</name>
</gene>
<evidence type="ECO:0000256" key="3">
    <source>
        <dbReference type="ARBA" id="ARBA00009759"/>
    </source>
</evidence>
<dbReference type="GO" id="GO:0006020">
    <property type="term" value="P:inositol metabolic process"/>
    <property type="evidence" value="ECO:0007669"/>
    <property type="project" value="TreeGrafter"/>
</dbReference>
<dbReference type="Gene3D" id="3.40.190.80">
    <property type="match status" value="1"/>
</dbReference>
<dbReference type="PROSITE" id="PS00630">
    <property type="entry name" value="IMP_2"/>
    <property type="match status" value="1"/>
</dbReference>
<dbReference type="EMBL" id="JADGKB010000096">
    <property type="protein sequence ID" value="KAJ3253953.1"/>
    <property type="molecule type" value="Genomic_DNA"/>
</dbReference>
<dbReference type="Gene3D" id="3.30.540.10">
    <property type="entry name" value="Fructose-1,6-Bisphosphatase, subunit A, domain 1"/>
    <property type="match status" value="1"/>
</dbReference>
<evidence type="ECO:0000313" key="10">
    <source>
        <dbReference type="Proteomes" id="UP001210925"/>
    </source>
</evidence>
<evidence type="ECO:0000256" key="2">
    <source>
        <dbReference type="ARBA" id="ARBA00001946"/>
    </source>
</evidence>
<dbReference type="EC" id="3.1.3.25" evidence="8"/>
<dbReference type="InterPro" id="IPR033942">
    <property type="entry name" value="IMPase"/>
</dbReference>
<comment type="caution">
    <text evidence="9">The sequence shown here is derived from an EMBL/GenBank/DDBJ whole genome shotgun (WGS) entry which is preliminary data.</text>
</comment>
<dbReference type="PANTHER" id="PTHR20854">
    <property type="entry name" value="INOSITOL MONOPHOSPHATASE"/>
    <property type="match status" value="1"/>
</dbReference>
<evidence type="ECO:0000256" key="5">
    <source>
        <dbReference type="ARBA" id="ARBA00022801"/>
    </source>
</evidence>
<keyword evidence="10" id="KW-1185">Reference proteome</keyword>
<dbReference type="InterPro" id="IPR020550">
    <property type="entry name" value="Inositol_monophosphatase_CS"/>
</dbReference>
<evidence type="ECO:0000313" key="9">
    <source>
        <dbReference type="EMBL" id="KAJ3253953.1"/>
    </source>
</evidence>
<feature type="binding site" evidence="7">
    <location>
        <position position="86"/>
    </location>
    <ligand>
        <name>Mg(2+)</name>
        <dbReference type="ChEBI" id="CHEBI:18420"/>
        <label>1</label>
        <note>catalytic</note>
    </ligand>
</feature>
<dbReference type="FunFam" id="3.30.540.10:FF:000004">
    <property type="entry name" value="Inositol-1-monophosphatase"/>
    <property type="match status" value="1"/>
</dbReference>
<comment type="cofactor">
    <cofactor evidence="2 7 8">
        <name>Mg(2+)</name>
        <dbReference type="ChEBI" id="CHEBI:18420"/>
    </cofactor>
</comment>
<evidence type="ECO:0000256" key="8">
    <source>
        <dbReference type="RuleBase" id="RU364068"/>
    </source>
</evidence>
<dbReference type="Pfam" id="PF00459">
    <property type="entry name" value="Inositol_P"/>
    <property type="match status" value="1"/>
</dbReference>
<comment type="similarity">
    <text evidence="3 8">Belongs to the inositol monophosphatase superfamily.</text>
</comment>
<evidence type="ECO:0000256" key="1">
    <source>
        <dbReference type="ARBA" id="ARBA00001033"/>
    </source>
</evidence>
<protein>
    <recommendedName>
        <fullName evidence="8">Inositol-1-monophosphatase</fullName>
        <ecNumber evidence="8">3.1.3.25</ecNumber>
    </recommendedName>
</protein>
<dbReference type="GO" id="GO:0046854">
    <property type="term" value="P:phosphatidylinositol phosphate biosynthetic process"/>
    <property type="evidence" value="ECO:0007669"/>
    <property type="project" value="InterPro"/>
</dbReference>